<keyword evidence="4" id="KW-1185">Reference proteome</keyword>
<proteinExistence type="predicted"/>
<protein>
    <recommendedName>
        <fullName evidence="2">Transposase-associated domain-containing protein</fullName>
    </recommendedName>
</protein>
<reference evidence="3" key="2">
    <citation type="submission" date="2023-05" db="EMBL/GenBank/DDBJ databases">
        <authorList>
            <person name="Schelkunov M.I."/>
        </authorList>
    </citation>
    <scope>NUCLEOTIDE SEQUENCE</scope>
    <source>
        <strain evidence="3">Hsosn_3</strain>
        <tissue evidence="3">Leaf</tissue>
    </source>
</reference>
<feature type="region of interest" description="Disordered" evidence="1">
    <location>
        <begin position="188"/>
        <end position="219"/>
    </location>
</feature>
<dbReference type="AlphaFoldDB" id="A0AAD8JL26"/>
<accession>A0AAD8JL26</accession>
<evidence type="ECO:0000313" key="3">
    <source>
        <dbReference type="EMBL" id="KAK1403945.1"/>
    </source>
</evidence>
<feature type="domain" description="Transposase-associated" evidence="2">
    <location>
        <begin position="15"/>
        <end position="84"/>
    </location>
</feature>
<evidence type="ECO:0000313" key="4">
    <source>
        <dbReference type="Proteomes" id="UP001237642"/>
    </source>
</evidence>
<organism evidence="3 4">
    <name type="scientific">Heracleum sosnowskyi</name>
    <dbReference type="NCBI Taxonomy" id="360622"/>
    <lineage>
        <taxon>Eukaryota</taxon>
        <taxon>Viridiplantae</taxon>
        <taxon>Streptophyta</taxon>
        <taxon>Embryophyta</taxon>
        <taxon>Tracheophyta</taxon>
        <taxon>Spermatophyta</taxon>
        <taxon>Magnoliopsida</taxon>
        <taxon>eudicotyledons</taxon>
        <taxon>Gunneridae</taxon>
        <taxon>Pentapetalae</taxon>
        <taxon>asterids</taxon>
        <taxon>campanulids</taxon>
        <taxon>Apiales</taxon>
        <taxon>Apiaceae</taxon>
        <taxon>Apioideae</taxon>
        <taxon>apioid superclade</taxon>
        <taxon>Tordylieae</taxon>
        <taxon>Tordyliinae</taxon>
        <taxon>Heracleum</taxon>
    </lineage>
</organism>
<reference evidence="3" key="1">
    <citation type="submission" date="2023-02" db="EMBL/GenBank/DDBJ databases">
        <title>Genome of toxic invasive species Heracleum sosnowskyi carries increased number of genes despite the absence of recent whole-genome duplications.</title>
        <authorList>
            <person name="Schelkunov M."/>
            <person name="Shtratnikova V."/>
            <person name="Makarenko M."/>
            <person name="Klepikova A."/>
            <person name="Omelchenko D."/>
            <person name="Novikova G."/>
            <person name="Obukhova E."/>
            <person name="Bogdanov V."/>
            <person name="Penin A."/>
            <person name="Logacheva M."/>
        </authorList>
    </citation>
    <scope>NUCLEOTIDE SEQUENCE</scope>
    <source>
        <strain evidence="3">Hsosn_3</strain>
        <tissue evidence="3">Leaf</tissue>
    </source>
</reference>
<dbReference type="Pfam" id="PF13963">
    <property type="entry name" value="Transpos_assoc"/>
    <property type="match status" value="1"/>
</dbReference>
<gene>
    <name evidence="3" type="ORF">POM88_003550</name>
</gene>
<dbReference type="InterPro" id="IPR029480">
    <property type="entry name" value="Transpos_assoc"/>
</dbReference>
<evidence type="ECO:0000256" key="1">
    <source>
        <dbReference type="SAM" id="MobiDB-lite"/>
    </source>
</evidence>
<dbReference type="EMBL" id="JAUIZM010000001">
    <property type="protein sequence ID" value="KAK1403945.1"/>
    <property type="molecule type" value="Genomic_DNA"/>
</dbReference>
<comment type="caution">
    <text evidence="3">The sequence shown here is derived from an EMBL/GenBank/DDBJ whole genome shotgun (WGS) entry which is preliminary data.</text>
</comment>
<evidence type="ECO:0000259" key="2">
    <source>
        <dbReference type="Pfam" id="PF13963"/>
    </source>
</evidence>
<dbReference type="Proteomes" id="UP001237642">
    <property type="component" value="Unassembled WGS sequence"/>
</dbReference>
<name>A0AAD8JL26_9APIA</name>
<sequence length="219" mass="25490">MTSDHSWIGRSRFNKWRNISEDYKKCVESFIEYARAYATNNFGLIRCPCKICGNQHLKGYDEVTYDLYRHGIMEWYTKWESYGEKDVVHVDVGTSFNDIGQIDVDIQARQYYAPNITNTKSSWYTILTRKSQQVNANVASKEKVTSSGNALQNNVSNASSSHVERAIICESSNFFIDLRMNENDFSTYEHTHEHKEKEDKDEQVSAHEERESDHDDLTD</sequence>